<accession>A0A7U9Q096</accession>
<evidence type="ECO:0000256" key="6">
    <source>
        <dbReference type="RuleBase" id="RU363041"/>
    </source>
</evidence>
<keyword evidence="5 6" id="KW-0472">Membrane</keyword>
<feature type="transmembrane region" description="Helical" evidence="6">
    <location>
        <begin position="43"/>
        <end position="60"/>
    </location>
</feature>
<comment type="subcellular location">
    <subcellularLocation>
        <location evidence="6">Cell membrane</location>
        <topology evidence="6">Multi-pass membrane protein</topology>
    </subcellularLocation>
    <subcellularLocation>
        <location evidence="1">Membrane</location>
        <topology evidence="1">Multi-pass membrane protein</topology>
    </subcellularLocation>
</comment>
<dbReference type="PANTHER" id="PTHR43701:SF2">
    <property type="entry name" value="MEMBRANE TRANSPORTER PROTEIN YJNA-RELATED"/>
    <property type="match status" value="1"/>
</dbReference>
<protein>
    <recommendedName>
        <fullName evidence="6">Probable membrane transporter protein</fullName>
    </recommendedName>
</protein>
<evidence type="ECO:0000256" key="3">
    <source>
        <dbReference type="ARBA" id="ARBA00022692"/>
    </source>
</evidence>
<proteinExistence type="inferred from homology"/>
<keyword evidence="4 6" id="KW-1133">Transmembrane helix</keyword>
<evidence type="ECO:0000256" key="1">
    <source>
        <dbReference type="ARBA" id="ARBA00004141"/>
    </source>
</evidence>
<comment type="similarity">
    <text evidence="2 6">Belongs to the 4-toluene sulfonate uptake permease (TSUP) (TC 2.A.102) family.</text>
</comment>
<organism evidence="7 8">
    <name type="scientific">Streptomyces chrestomyceticus JCM 4735</name>
    <dbReference type="NCBI Taxonomy" id="1306181"/>
    <lineage>
        <taxon>Bacteria</taxon>
        <taxon>Bacillati</taxon>
        <taxon>Actinomycetota</taxon>
        <taxon>Actinomycetes</taxon>
        <taxon>Kitasatosporales</taxon>
        <taxon>Streptomycetaceae</taxon>
        <taxon>Streptomyces</taxon>
    </lineage>
</organism>
<dbReference type="EMBL" id="BHZC01000001">
    <property type="protein sequence ID" value="GCD37045.1"/>
    <property type="molecule type" value="Genomic_DNA"/>
</dbReference>
<reference evidence="7 8" key="1">
    <citation type="submission" date="2018-11" db="EMBL/GenBank/DDBJ databases">
        <title>Whole genome sequence of Streptomyces chrestomyceticus NBRC 13444(T).</title>
        <authorList>
            <person name="Komaki H."/>
            <person name="Tamura T."/>
        </authorList>
    </citation>
    <scope>NUCLEOTIDE SEQUENCE [LARGE SCALE GENOMIC DNA]</scope>
    <source>
        <strain evidence="7 8">NBRC 13444</strain>
    </source>
</reference>
<sequence length="95" mass="9590">MVPALTLVLGLEMPVAVGTSLLVILVNSGTAFATRAGAGGLDWPLLASFAACAALGSWLGNRLAARLRPQALSTAFASLVTVLAVSMAVTSIPRL</sequence>
<evidence type="ECO:0000313" key="8">
    <source>
        <dbReference type="Proteomes" id="UP000287830"/>
    </source>
</evidence>
<dbReference type="InterPro" id="IPR002781">
    <property type="entry name" value="TM_pro_TauE-like"/>
</dbReference>
<dbReference type="PANTHER" id="PTHR43701">
    <property type="entry name" value="MEMBRANE TRANSPORTER PROTEIN MJ0441-RELATED"/>
    <property type="match status" value="1"/>
</dbReference>
<comment type="caution">
    <text evidence="7">The sequence shown here is derived from an EMBL/GenBank/DDBJ whole genome shotgun (WGS) entry which is preliminary data.</text>
</comment>
<feature type="transmembrane region" description="Helical" evidence="6">
    <location>
        <begin position="72"/>
        <end position="92"/>
    </location>
</feature>
<dbReference type="AlphaFoldDB" id="A0A7U9Q096"/>
<keyword evidence="3 6" id="KW-0812">Transmembrane</keyword>
<name>A0A7U9Q096_9ACTN</name>
<evidence type="ECO:0000313" key="7">
    <source>
        <dbReference type="EMBL" id="GCD37045.1"/>
    </source>
</evidence>
<evidence type="ECO:0000256" key="5">
    <source>
        <dbReference type="ARBA" id="ARBA00023136"/>
    </source>
</evidence>
<dbReference type="Proteomes" id="UP000287830">
    <property type="component" value="Unassembled WGS sequence"/>
</dbReference>
<keyword evidence="6" id="KW-1003">Cell membrane</keyword>
<dbReference type="GO" id="GO:0005886">
    <property type="term" value="C:plasma membrane"/>
    <property type="evidence" value="ECO:0007669"/>
    <property type="project" value="UniProtKB-SubCell"/>
</dbReference>
<evidence type="ECO:0000256" key="4">
    <source>
        <dbReference type="ARBA" id="ARBA00022989"/>
    </source>
</evidence>
<evidence type="ECO:0000256" key="2">
    <source>
        <dbReference type="ARBA" id="ARBA00009142"/>
    </source>
</evidence>
<dbReference type="InterPro" id="IPR051598">
    <property type="entry name" value="TSUP/Inactive_protease-like"/>
</dbReference>
<gene>
    <name evidence="7" type="ORF">OEIGOIKO_04827</name>
</gene>
<dbReference type="Pfam" id="PF01925">
    <property type="entry name" value="TauE"/>
    <property type="match status" value="1"/>
</dbReference>